<protein>
    <submittedName>
        <fullName evidence="3">Pentatricopeptide repeat-containing protein</fullName>
    </submittedName>
</protein>
<keyword evidence="4" id="KW-1185">Reference proteome</keyword>
<dbReference type="PANTHER" id="PTHR47926">
    <property type="entry name" value="PENTATRICOPEPTIDE REPEAT-CONTAINING PROTEIN"/>
    <property type="match status" value="1"/>
</dbReference>
<dbReference type="PANTHER" id="PTHR47926:SF452">
    <property type="entry name" value="PENTATRICOPEPTIDE REPEAT-CONTAINING PROTEIN"/>
    <property type="match status" value="1"/>
</dbReference>
<evidence type="ECO:0000313" key="4">
    <source>
        <dbReference type="Proteomes" id="UP001604336"/>
    </source>
</evidence>
<evidence type="ECO:0000313" key="3">
    <source>
        <dbReference type="EMBL" id="KAL2511579.1"/>
    </source>
</evidence>
<dbReference type="Pfam" id="PF13041">
    <property type="entry name" value="PPR_2"/>
    <property type="match status" value="2"/>
</dbReference>
<dbReference type="EMBL" id="JBFOLK010000005">
    <property type="protein sequence ID" value="KAL2511579.1"/>
    <property type="molecule type" value="Genomic_DNA"/>
</dbReference>
<organism evidence="3 4">
    <name type="scientific">Abeliophyllum distichum</name>
    <dbReference type="NCBI Taxonomy" id="126358"/>
    <lineage>
        <taxon>Eukaryota</taxon>
        <taxon>Viridiplantae</taxon>
        <taxon>Streptophyta</taxon>
        <taxon>Embryophyta</taxon>
        <taxon>Tracheophyta</taxon>
        <taxon>Spermatophyta</taxon>
        <taxon>Magnoliopsida</taxon>
        <taxon>eudicotyledons</taxon>
        <taxon>Gunneridae</taxon>
        <taxon>Pentapetalae</taxon>
        <taxon>asterids</taxon>
        <taxon>lamiids</taxon>
        <taxon>Lamiales</taxon>
        <taxon>Oleaceae</taxon>
        <taxon>Forsythieae</taxon>
        <taxon>Abeliophyllum</taxon>
    </lineage>
</organism>
<feature type="repeat" description="PPR" evidence="2">
    <location>
        <begin position="343"/>
        <end position="377"/>
    </location>
</feature>
<dbReference type="AlphaFoldDB" id="A0ABD1TFS6"/>
<name>A0ABD1TFS6_9LAMI</name>
<proteinExistence type="predicted"/>
<dbReference type="PROSITE" id="PS51375">
    <property type="entry name" value="PPR"/>
    <property type="match status" value="6"/>
</dbReference>
<feature type="repeat" description="PPR" evidence="2">
    <location>
        <begin position="277"/>
        <end position="307"/>
    </location>
</feature>
<feature type="repeat" description="PPR" evidence="2">
    <location>
        <begin position="308"/>
        <end position="342"/>
    </location>
</feature>
<dbReference type="InterPro" id="IPR046960">
    <property type="entry name" value="PPR_At4g14850-like_plant"/>
</dbReference>
<evidence type="ECO:0000256" key="2">
    <source>
        <dbReference type="PROSITE-ProRule" id="PRU00708"/>
    </source>
</evidence>
<keyword evidence="1" id="KW-0677">Repeat</keyword>
<feature type="repeat" description="PPR" evidence="2">
    <location>
        <begin position="87"/>
        <end position="121"/>
    </location>
</feature>
<evidence type="ECO:0000256" key="1">
    <source>
        <dbReference type="ARBA" id="ARBA00022737"/>
    </source>
</evidence>
<comment type="caution">
    <text evidence="3">The sequence shown here is derived from an EMBL/GenBank/DDBJ whole genome shotgun (WGS) entry which is preliminary data.</text>
</comment>
<gene>
    <name evidence="3" type="ORF">Adt_17179</name>
</gene>
<reference evidence="4" key="1">
    <citation type="submission" date="2024-07" db="EMBL/GenBank/DDBJ databases">
        <title>Two chromosome-level genome assemblies of Korean endemic species Abeliophyllum distichum and Forsythia ovata (Oleaceae).</title>
        <authorList>
            <person name="Jang H."/>
        </authorList>
    </citation>
    <scope>NUCLEOTIDE SEQUENCE [LARGE SCALE GENOMIC DNA]</scope>
</reference>
<sequence>MVSGYVSNGRLEEGRALFDVMPVKNDLTWAIMIEGYFQYGVVSEAKKLFEEASKKSVFLCNAMLAGYSEMGCIDDSYDLFMRMCKHDLASCTNMITCFFRVGDIEGARKLFEEMPEKDVVAWTAMIRGYLNYNKIELARELFNKIPDKDIIAWNSMLVGYIENGKLREALDLFVRMPWRDIVSWNSILFGYVQQEDMTTARNFFEEMPRKDETSWNTLISGYLGEEALILYIQMLRNGFKPNQVTLTTLICVCGVHAIQVFGRGMHDFVIKSGYEIDRMITSSLISMYSKCGFINEAYSVFENMKNRDTVTWNAVIVAQAYHTSAREAFNLFSTMIQAGSKPDHVTFLVLLTACAHSGLVTEGWEYFSLMEQWNLIPKPEHYATMVDLLGRSGLLAEAFELAKKLPVDLPAYAWETLLSACRVHGNFELSNFIARKLLSSQPSNVGMHVLQSNIYSVHGMWKDAARVRALLNEQQLKKELGCSWIEINGRLSCFSYNDKSHTQSENIYKELEGLSVLVEEIGAQMH</sequence>
<dbReference type="Pfam" id="PF01535">
    <property type="entry name" value="PPR"/>
    <property type="match status" value="7"/>
</dbReference>
<dbReference type="SUPFAM" id="SSF81901">
    <property type="entry name" value="HCP-like"/>
    <property type="match status" value="1"/>
</dbReference>
<dbReference type="InterPro" id="IPR046848">
    <property type="entry name" value="E_motif"/>
</dbReference>
<dbReference type="Proteomes" id="UP001604336">
    <property type="component" value="Unassembled WGS sequence"/>
</dbReference>
<feature type="repeat" description="PPR" evidence="2">
    <location>
        <begin position="25"/>
        <end position="59"/>
    </location>
</feature>
<dbReference type="Pfam" id="PF20431">
    <property type="entry name" value="E_motif"/>
    <property type="match status" value="1"/>
</dbReference>
<dbReference type="Gene3D" id="1.25.40.10">
    <property type="entry name" value="Tetratricopeptide repeat domain"/>
    <property type="match status" value="5"/>
</dbReference>
<dbReference type="NCBIfam" id="TIGR00756">
    <property type="entry name" value="PPR"/>
    <property type="match status" value="6"/>
</dbReference>
<dbReference type="InterPro" id="IPR011990">
    <property type="entry name" value="TPR-like_helical_dom_sf"/>
</dbReference>
<feature type="repeat" description="PPR" evidence="2">
    <location>
        <begin position="149"/>
        <end position="183"/>
    </location>
</feature>
<dbReference type="FunFam" id="1.25.40.10:FF:000090">
    <property type="entry name" value="Pentatricopeptide repeat-containing protein, chloroplastic"/>
    <property type="match status" value="1"/>
</dbReference>
<dbReference type="InterPro" id="IPR002885">
    <property type="entry name" value="PPR_rpt"/>
</dbReference>
<accession>A0ABD1TFS6</accession>